<evidence type="ECO:0000256" key="1">
    <source>
        <dbReference type="ARBA" id="ARBA00006484"/>
    </source>
</evidence>
<dbReference type="PANTHER" id="PTHR43008:SF8">
    <property type="entry name" value="BENZIL REDUCTASE ((S)-BENZOIN FORMING) IRC24"/>
    <property type="match status" value="1"/>
</dbReference>
<dbReference type="InterPro" id="IPR036291">
    <property type="entry name" value="NAD(P)-bd_dom_sf"/>
</dbReference>
<evidence type="ECO:0000313" key="7">
    <source>
        <dbReference type="Proteomes" id="UP001194580"/>
    </source>
</evidence>
<dbReference type="InterPro" id="IPR020904">
    <property type="entry name" value="Sc_DH/Rdtase_CS"/>
</dbReference>
<reference evidence="6" key="1">
    <citation type="journal article" date="2020" name="Fungal Divers.">
        <title>Resolving the Mortierellaceae phylogeny through synthesis of multi-gene phylogenetics and phylogenomics.</title>
        <authorList>
            <person name="Vandepol N."/>
            <person name="Liber J."/>
            <person name="Desiro A."/>
            <person name="Na H."/>
            <person name="Kennedy M."/>
            <person name="Barry K."/>
            <person name="Grigoriev I.V."/>
            <person name="Miller A.N."/>
            <person name="O'Donnell K."/>
            <person name="Stajich J.E."/>
            <person name="Bonito G."/>
        </authorList>
    </citation>
    <scope>NUCLEOTIDE SEQUENCE</scope>
    <source>
        <strain evidence="6">NRRL 28262</strain>
    </source>
</reference>
<dbReference type="EMBL" id="JAAAIL010000362">
    <property type="protein sequence ID" value="KAG0276531.1"/>
    <property type="molecule type" value="Genomic_DNA"/>
</dbReference>
<dbReference type="PRINTS" id="PR00081">
    <property type="entry name" value="GDHRDH"/>
</dbReference>
<dbReference type="PROSITE" id="PS00061">
    <property type="entry name" value="ADH_SHORT"/>
    <property type="match status" value="1"/>
</dbReference>
<keyword evidence="7" id="KW-1185">Reference proteome</keyword>
<dbReference type="CDD" id="cd05367">
    <property type="entry name" value="SPR-like_SDR_c"/>
    <property type="match status" value="1"/>
</dbReference>
<protein>
    <recommendedName>
        <fullName evidence="5">Ketoreductase domain-containing protein</fullName>
    </recommendedName>
</protein>
<dbReference type="SMART" id="SM00822">
    <property type="entry name" value="PKS_KR"/>
    <property type="match status" value="1"/>
</dbReference>
<evidence type="ECO:0000259" key="5">
    <source>
        <dbReference type="SMART" id="SM00822"/>
    </source>
</evidence>
<dbReference type="Pfam" id="PF00106">
    <property type="entry name" value="adh_short"/>
    <property type="match status" value="1"/>
</dbReference>
<dbReference type="InterPro" id="IPR057326">
    <property type="entry name" value="KR_dom"/>
</dbReference>
<dbReference type="SUPFAM" id="SSF51735">
    <property type="entry name" value="NAD(P)-binding Rossmann-fold domains"/>
    <property type="match status" value="1"/>
</dbReference>
<dbReference type="PANTHER" id="PTHR43008">
    <property type="entry name" value="BENZIL REDUCTASE"/>
    <property type="match status" value="1"/>
</dbReference>
<name>A0AAD4DF48_9FUNG</name>
<dbReference type="Proteomes" id="UP001194580">
    <property type="component" value="Unassembled WGS sequence"/>
</dbReference>
<dbReference type="GO" id="GO:0050664">
    <property type="term" value="F:oxidoreductase activity, acting on NAD(P)H, oxygen as acceptor"/>
    <property type="evidence" value="ECO:0007669"/>
    <property type="project" value="TreeGrafter"/>
</dbReference>
<evidence type="ECO:0000256" key="4">
    <source>
        <dbReference type="RuleBase" id="RU000363"/>
    </source>
</evidence>
<evidence type="ECO:0000256" key="2">
    <source>
        <dbReference type="ARBA" id="ARBA00022857"/>
    </source>
</evidence>
<comment type="caution">
    <text evidence="6">The sequence shown here is derived from an EMBL/GenBank/DDBJ whole genome shotgun (WGS) entry which is preliminary data.</text>
</comment>
<gene>
    <name evidence="6" type="ORF">BGZ95_007418</name>
</gene>
<proteinExistence type="inferred from homology"/>
<dbReference type="AlphaFoldDB" id="A0AAD4DF48"/>
<evidence type="ECO:0000313" key="6">
    <source>
        <dbReference type="EMBL" id="KAG0276531.1"/>
    </source>
</evidence>
<feature type="domain" description="Ketoreductase" evidence="5">
    <location>
        <begin position="6"/>
        <end position="193"/>
    </location>
</feature>
<dbReference type="InterPro" id="IPR002347">
    <property type="entry name" value="SDR_fam"/>
</dbReference>
<dbReference type="PRINTS" id="PR00080">
    <property type="entry name" value="SDRFAMILY"/>
</dbReference>
<dbReference type="FunFam" id="3.40.50.720:FF:000281">
    <property type="entry name" value="Uncharacterized oxidoreductase YIR035C"/>
    <property type="match status" value="1"/>
</dbReference>
<comment type="similarity">
    <text evidence="1 4">Belongs to the short-chain dehydrogenases/reductases (SDR) family.</text>
</comment>
<organism evidence="6 7">
    <name type="scientific">Linnemannia exigua</name>
    <dbReference type="NCBI Taxonomy" id="604196"/>
    <lineage>
        <taxon>Eukaryota</taxon>
        <taxon>Fungi</taxon>
        <taxon>Fungi incertae sedis</taxon>
        <taxon>Mucoromycota</taxon>
        <taxon>Mortierellomycotina</taxon>
        <taxon>Mortierellomycetes</taxon>
        <taxon>Mortierellales</taxon>
        <taxon>Mortierellaceae</taxon>
        <taxon>Linnemannia</taxon>
    </lineage>
</organism>
<dbReference type="Gene3D" id="3.40.50.720">
    <property type="entry name" value="NAD(P)-binding Rossmann-like Domain"/>
    <property type="match status" value="1"/>
</dbReference>
<evidence type="ECO:0000256" key="3">
    <source>
        <dbReference type="ARBA" id="ARBA00023002"/>
    </source>
</evidence>
<sequence>MTISNPTLIITGASRGIGRSIALLAIQNLGANVIGVARSQEALQELSTYIETDLQLKDRFKFVVGDVTLESTAAEVVDVASKSWSGGLDGLVLNAGVLEPLAPIVKTDVKDWKHNFDVNFFSIVTLVQHALPALRESKGRVIFVSSGAAVNAYHGWGAYCASKAALKMFGETLAKEEPEVTSVSVRPGVVDTEMQAVIRREGATGMVPTQHAQFVDFHTSKKLLHPDEPGHVIASLAVKAPLSISGKFFSWNDDELLAHRKP</sequence>
<accession>A0AAD4DF48</accession>
<keyword evidence="2" id="KW-0521">NADP</keyword>
<keyword evidence="3" id="KW-0560">Oxidoreductase</keyword>